<keyword evidence="2" id="KW-1185">Reference proteome</keyword>
<dbReference type="Proteomes" id="UP001293254">
    <property type="component" value="Unassembled WGS sequence"/>
</dbReference>
<comment type="caution">
    <text evidence="1">The sequence shown here is derived from an EMBL/GenBank/DDBJ whole genome shotgun (WGS) entry which is preliminary data.</text>
</comment>
<dbReference type="AlphaFoldDB" id="A0AAE2CSS5"/>
<dbReference type="GO" id="GO:0006120">
    <property type="term" value="P:mitochondrial electron transport, NADH to ubiquinone"/>
    <property type="evidence" value="ECO:0007669"/>
    <property type="project" value="TreeGrafter"/>
</dbReference>
<protein>
    <submittedName>
        <fullName evidence="1">NADH dehydrogenase [ubiquinone] iron-sulfur protein 6, mitochondrial</fullName>
    </submittedName>
</protein>
<gene>
    <name evidence="1" type="ORF">Salat_1080900</name>
</gene>
<organism evidence="1 2">
    <name type="scientific">Sesamum alatum</name>
    <dbReference type="NCBI Taxonomy" id="300844"/>
    <lineage>
        <taxon>Eukaryota</taxon>
        <taxon>Viridiplantae</taxon>
        <taxon>Streptophyta</taxon>
        <taxon>Embryophyta</taxon>
        <taxon>Tracheophyta</taxon>
        <taxon>Spermatophyta</taxon>
        <taxon>Magnoliopsida</taxon>
        <taxon>eudicotyledons</taxon>
        <taxon>Gunneridae</taxon>
        <taxon>Pentapetalae</taxon>
        <taxon>asterids</taxon>
        <taxon>lamiids</taxon>
        <taxon>Lamiales</taxon>
        <taxon>Pedaliaceae</taxon>
        <taxon>Sesamum</taxon>
    </lineage>
</organism>
<accession>A0AAE2CSS5</accession>
<proteinExistence type="predicted"/>
<name>A0AAE2CSS5_9LAMI</name>
<reference evidence="1" key="2">
    <citation type="journal article" date="2024" name="Plant">
        <title>Genomic evolution and insights into agronomic trait innovations of Sesamum species.</title>
        <authorList>
            <person name="Miao H."/>
            <person name="Wang L."/>
            <person name="Qu L."/>
            <person name="Liu H."/>
            <person name="Sun Y."/>
            <person name="Le M."/>
            <person name="Wang Q."/>
            <person name="Wei S."/>
            <person name="Zheng Y."/>
            <person name="Lin W."/>
            <person name="Duan Y."/>
            <person name="Cao H."/>
            <person name="Xiong S."/>
            <person name="Wang X."/>
            <person name="Wei L."/>
            <person name="Li C."/>
            <person name="Ma Q."/>
            <person name="Ju M."/>
            <person name="Zhao R."/>
            <person name="Li G."/>
            <person name="Mu C."/>
            <person name="Tian Q."/>
            <person name="Mei H."/>
            <person name="Zhang T."/>
            <person name="Gao T."/>
            <person name="Zhang H."/>
        </authorList>
    </citation>
    <scope>NUCLEOTIDE SEQUENCE</scope>
    <source>
        <strain evidence="1">3651</strain>
    </source>
</reference>
<dbReference type="PANTHER" id="PTHR13156">
    <property type="entry name" value="NADH-UBIQUINONE OXIDOREDUCTASE 13 KD-A SUBUNIT"/>
    <property type="match status" value="1"/>
</dbReference>
<evidence type="ECO:0000313" key="1">
    <source>
        <dbReference type="EMBL" id="KAK4433187.1"/>
    </source>
</evidence>
<dbReference type="PANTHER" id="PTHR13156:SF0">
    <property type="entry name" value="NADH DEHYDROGENASE [UBIQUINONE] IRON-SULFUR PROTEIN 6, MITOCHONDRIAL"/>
    <property type="match status" value="1"/>
</dbReference>
<sequence length="116" mass="12811">MAAFRRTNGLTIATSLLQSLTRSSNCRSLCGIVSGEVLTSHTEKWMQDTSKKSPMELINEVPPIKVEGRIVACEGVWGTQLSSYALTRRTLLSASIVVCAMCKTIITRWWMSRCVG</sequence>
<dbReference type="GO" id="GO:0005739">
    <property type="term" value="C:mitochondrion"/>
    <property type="evidence" value="ECO:0007669"/>
    <property type="project" value="GOC"/>
</dbReference>
<evidence type="ECO:0000313" key="2">
    <source>
        <dbReference type="Proteomes" id="UP001293254"/>
    </source>
</evidence>
<dbReference type="EMBL" id="JACGWO010000003">
    <property type="protein sequence ID" value="KAK4433187.1"/>
    <property type="molecule type" value="Genomic_DNA"/>
</dbReference>
<reference evidence="1" key="1">
    <citation type="submission" date="2020-06" db="EMBL/GenBank/DDBJ databases">
        <authorList>
            <person name="Li T."/>
            <person name="Hu X."/>
            <person name="Zhang T."/>
            <person name="Song X."/>
            <person name="Zhang H."/>
            <person name="Dai N."/>
            <person name="Sheng W."/>
            <person name="Hou X."/>
            <person name="Wei L."/>
        </authorList>
    </citation>
    <scope>NUCLEOTIDE SEQUENCE</scope>
    <source>
        <strain evidence="1">3651</strain>
        <tissue evidence="1">Leaf</tissue>
    </source>
</reference>